<keyword evidence="5" id="KW-1185">Reference proteome</keyword>
<accession>A0ABN6UTI7</accession>
<keyword evidence="1" id="KW-0378">Hydrolase</keyword>
<dbReference type="EMBL" id="AP027079">
    <property type="protein sequence ID" value="BDU68067.1"/>
    <property type="molecule type" value="Genomic_DNA"/>
</dbReference>
<dbReference type="Gene3D" id="3.30.70.360">
    <property type="match status" value="1"/>
</dbReference>
<dbReference type="NCBIfam" id="TIGR01891">
    <property type="entry name" value="amidohydrolases"/>
    <property type="match status" value="1"/>
</dbReference>
<dbReference type="PANTHER" id="PTHR11014:SF63">
    <property type="entry name" value="METALLOPEPTIDASE, PUTATIVE (AFU_ORTHOLOGUE AFUA_6G09600)-RELATED"/>
    <property type="match status" value="1"/>
</dbReference>
<evidence type="ECO:0000313" key="5">
    <source>
        <dbReference type="Proteomes" id="UP001242010"/>
    </source>
</evidence>
<dbReference type="PANTHER" id="PTHR11014">
    <property type="entry name" value="PEPTIDASE M20 FAMILY MEMBER"/>
    <property type="match status" value="1"/>
</dbReference>
<dbReference type="SUPFAM" id="SSF53187">
    <property type="entry name" value="Zn-dependent exopeptidases"/>
    <property type="match status" value="1"/>
</dbReference>
<dbReference type="Pfam" id="PF07687">
    <property type="entry name" value="M20_dimer"/>
    <property type="match status" value="1"/>
</dbReference>
<evidence type="ECO:0000313" key="4">
    <source>
        <dbReference type="EMBL" id="BDU68067.1"/>
    </source>
</evidence>
<name>A0ABN6UTI7_9BACT</name>
<dbReference type="Proteomes" id="UP001242010">
    <property type="component" value="Chromosome"/>
</dbReference>
<dbReference type="InterPro" id="IPR011650">
    <property type="entry name" value="Peptidase_M20_dimer"/>
</dbReference>
<evidence type="ECO:0000256" key="1">
    <source>
        <dbReference type="ARBA" id="ARBA00022801"/>
    </source>
</evidence>
<gene>
    <name evidence="4" type="ORF">GETHOR_01680</name>
</gene>
<dbReference type="Gene3D" id="3.40.630.10">
    <property type="entry name" value="Zn peptidases"/>
    <property type="match status" value="1"/>
</dbReference>
<dbReference type="SUPFAM" id="SSF55031">
    <property type="entry name" value="Bacterial exopeptidase dimerisation domain"/>
    <property type="match status" value="1"/>
</dbReference>
<protein>
    <submittedName>
        <fullName evidence="4">Peptidase</fullName>
    </submittedName>
</protein>
<evidence type="ECO:0000256" key="2">
    <source>
        <dbReference type="SAM" id="MobiDB-lite"/>
    </source>
</evidence>
<dbReference type="InterPro" id="IPR017439">
    <property type="entry name" value="Amidohydrolase"/>
</dbReference>
<dbReference type="InterPro" id="IPR036264">
    <property type="entry name" value="Bact_exopeptidase_dim_dom"/>
</dbReference>
<organism evidence="4 5">
    <name type="scientific">Geothrix oryzae</name>
    <dbReference type="NCBI Taxonomy" id="2927975"/>
    <lineage>
        <taxon>Bacteria</taxon>
        <taxon>Pseudomonadati</taxon>
        <taxon>Acidobacteriota</taxon>
        <taxon>Holophagae</taxon>
        <taxon>Holophagales</taxon>
        <taxon>Holophagaceae</taxon>
        <taxon>Geothrix</taxon>
    </lineage>
</organism>
<reference evidence="5" key="1">
    <citation type="journal article" date="2023" name="Int. J. Syst. Evol. Microbiol.">
        <title>Mesoterricola silvestris gen. nov., sp. nov., Mesoterricola sediminis sp. nov., Geothrix oryzae sp. nov., Geothrix edaphica sp. nov., Geothrix rubra sp. nov., and Geothrix limicola sp. nov., six novel members of Acidobacteriota isolated from soils.</title>
        <authorList>
            <person name="Itoh H."/>
            <person name="Sugisawa Y."/>
            <person name="Mise K."/>
            <person name="Xu Z."/>
            <person name="Kuniyasu M."/>
            <person name="Ushijima N."/>
            <person name="Kawano K."/>
            <person name="Kobayashi E."/>
            <person name="Shiratori Y."/>
            <person name="Masuda Y."/>
            <person name="Senoo K."/>
        </authorList>
    </citation>
    <scope>NUCLEOTIDE SEQUENCE [LARGE SCALE GENOMIC DNA]</scope>
    <source>
        <strain evidence="5">Red222</strain>
    </source>
</reference>
<feature type="compositionally biased region" description="Basic and acidic residues" evidence="2">
    <location>
        <begin position="1"/>
        <end position="11"/>
    </location>
</feature>
<dbReference type="InterPro" id="IPR002933">
    <property type="entry name" value="Peptidase_M20"/>
</dbReference>
<feature type="region of interest" description="Disordered" evidence="2">
    <location>
        <begin position="1"/>
        <end position="32"/>
    </location>
</feature>
<dbReference type="Pfam" id="PF01546">
    <property type="entry name" value="Peptidase_M20"/>
    <property type="match status" value="1"/>
</dbReference>
<evidence type="ECO:0000259" key="3">
    <source>
        <dbReference type="Pfam" id="PF07687"/>
    </source>
</evidence>
<sequence>MMLSAEPRERPAPLPVFQRPAAPARTPLSLEEDPMDPLAKALDSRLDALLPELEAVYKDLHSHPELSMQEVRTARLAAEHLARHGFEVTPGVGGTGVVGLLRNGAGPTVMLRADMDALPVLEATGLPYASIAKARNDDGVEVGVSHACGHDLHVTWLMGAAQALSERRDLWKGTLLAVFQPGEEVARGAQGMIDDGLMDRFPRPDVILGQHVMVGAAGTVGHRSGTILSAGDSLKVQLFGRGSHGSQPQTAIDPVVMAASTVLRLQTIVSREIGPLDSAVLTIGSLQAGTKENIIPEDATLKLNIRTYDEGVREHILSAVKRICCAESAASNAPREPLFTPLNSYPMTVNDAAAAARVAKAFQTQFGERAYETAPASASEDFSVFGRAWKAPYVFWIVGGTGPQVYARAKAEGQINRLPSNHSSRYAPVLHPTLKTGLQAMLTAAGAWLCEAESTGHA</sequence>
<feature type="domain" description="Peptidase M20 dimerisation" evidence="3">
    <location>
        <begin position="234"/>
        <end position="324"/>
    </location>
</feature>
<proteinExistence type="predicted"/>